<evidence type="ECO:0000313" key="4">
    <source>
        <dbReference type="Proteomes" id="UP001369815"/>
    </source>
</evidence>
<dbReference type="PANTHER" id="PTHR43662">
    <property type="match status" value="1"/>
</dbReference>
<gene>
    <name evidence="3" type="ORF">Daesc_002002</name>
</gene>
<name>A0AAX6MX16_9PEZI</name>
<comment type="caution">
    <text evidence="3">The sequence shown here is derived from an EMBL/GenBank/DDBJ whole genome shotgun (WGS) entry which is preliminary data.</text>
</comment>
<evidence type="ECO:0000313" key="3">
    <source>
        <dbReference type="EMBL" id="KAK6956722.1"/>
    </source>
</evidence>
<accession>A0AAX6MX16</accession>
<organism evidence="3 4">
    <name type="scientific">Daldinia eschscholtzii</name>
    <dbReference type="NCBI Taxonomy" id="292717"/>
    <lineage>
        <taxon>Eukaryota</taxon>
        <taxon>Fungi</taxon>
        <taxon>Dikarya</taxon>
        <taxon>Ascomycota</taxon>
        <taxon>Pezizomycotina</taxon>
        <taxon>Sordariomycetes</taxon>
        <taxon>Xylariomycetidae</taxon>
        <taxon>Xylariales</taxon>
        <taxon>Hypoxylaceae</taxon>
        <taxon>Daldinia</taxon>
    </lineage>
</organism>
<feature type="region of interest" description="Disordered" evidence="1">
    <location>
        <begin position="1"/>
        <end position="43"/>
    </location>
</feature>
<reference evidence="3 4" key="1">
    <citation type="journal article" date="2024" name="Front Chem Biol">
        <title>Unveiling the potential of Daldinia eschscholtzii MFLUCC 19-0629 through bioactivity and bioinformatics studies for enhanced sustainable agriculture production.</title>
        <authorList>
            <person name="Brooks S."/>
            <person name="Weaver J.A."/>
            <person name="Klomchit A."/>
            <person name="Alharthi S.A."/>
            <person name="Onlamun T."/>
            <person name="Nurani R."/>
            <person name="Vong T.K."/>
            <person name="Alberti F."/>
            <person name="Greco C."/>
        </authorList>
    </citation>
    <scope>NUCLEOTIDE SEQUENCE [LARGE SCALE GENOMIC DNA]</scope>
    <source>
        <strain evidence="3">MFLUCC 19-0629</strain>
    </source>
</reference>
<dbReference type="Proteomes" id="UP001369815">
    <property type="component" value="Unassembled WGS sequence"/>
</dbReference>
<proteinExistence type="predicted"/>
<dbReference type="PANTHER" id="PTHR43662:SF5">
    <property type="entry name" value="DUF1996 DOMAIN-CONTAINING PROTEIN"/>
    <property type="match status" value="1"/>
</dbReference>
<keyword evidence="4" id="KW-1185">Reference proteome</keyword>
<evidence type="ECO:0000259" key="2">
    <source>
        <dbReference type="Pfam" id="PF09362"/>
    </source>
</evidence>
<feature type="domain" description="DUF1996" evidence="2">
    <location>
        <begin position="368"/>
        <end position="612"/>
    </location>
</feature>
<protein>
    <recommendedName>
        <fullName evidence="2">DUF1996 domain-containing protein</fullName>
    </recommendedName>
</protein>
<evidence type="ECO:0000256" key="1">
    <source>
        <dbReference type="SAM" id="MobiDB-lite"/>
    </source>
</evidence>
<feature type="compositionally biased region" description="Basic and acidic residues" evidence="1">
    <location>
        <begin position="9"/>
        <end position="25"/>
    </location>
</feature>
<sequence length="666" mass="73850">MPSSTSPHPDQRGVEPHPTRPRDTDGAVDYTPHPEHSLQVSPSRRAIQQRIINLYCGQASEENMQVYAEKAVYDDPFSYCDTRYKIAGQWYGLPKLFSKLESLATEITASTDHELIWKQTHKYTFAGIHMSKCVDSLVSLRLEGKEPNEKVVYHKDMWNEKDYSHEGLGALMKKLNGSINLNDSVTTGRSLPNYDQGLIIFVNDGDISMGDLQSALANRKVVRSPEQSDSMSAGRNTIAGSRRARAVEVDSGARNGGPRQCALMLVMFLRGGILAANTDDLFINEPLSLYVIRSRCRHNPVAQLKCDSIACLPESPPFPDCITNIVSDKFIDTIKMKGSFLSLALALAAPSEAYLRFGCATLSVQRLDPLVEPGVIPSAHLHQIVGGNGFNATMDPKTDVSQRATCTTCTFNEDFSNYWTAVLYFKARNGTYKRVPQYPNALLGNIKGGMTIYYIQESFNSNGNQKITAFKPGFRMTVGSPQSKDGSNPGLRYTCLQDVMTRFPETAEFPKQPCKAGIMAIHHFPACWDGKNLDSPNHQDHMYNTNKGAFTPAGPCPASHPVRVPQVAYETMWDTTPFNDKSLWPEDGSQPFVWSYEDSVGYGTHGDYLFGWKGDALQRAMDSKALLSNGITTQSVDQANKCTIKSTVNEEIDGWLTSLPGRHMDM</sequence>
<dbReference type="EMBL" id="JBANMG010000002">
    <property type="protein sequence ID" value="KAK6956722.1"/>
    <property type="molecule type" value="Genomic_DNA"/>
</dbReference>
<dbReference type="Pfam" id="PF09362">
    <property type="entry name" value="DUF1996"/>
    <property type="match status" value="1"/>
</dbReference>
<dbReference type="AlphaFoldDB" id="A0AAX6MX16"/>
<dbReference type="InterPro" id="IPR018535">
    <property type="entry name" value="DUF1996"/>
</dbReference>